<feature type="transmembrane region" description="Helical" evidence="9">
    <location>
        <begin position="157"/>
        <end position="176"/>
    </location>
</feature>
<dbReference type="Proteomes" id="UP001164286">
    <property type="component" value="Unassembled WGS sequence"/>
</dbReference>
<dbReference type="NCBIfam" id="TIGR00879">
    <property type="entry name" value="SP"/>
    <property type="match status" value="1"/>
</dbReference>
<feature type="transmembrane region" description="Helical" evidence="9">
    <location>
        <begin position="269"/>
        <end position="288"/>
    </location>
</feature>
<dbReference type="InterPro" id="IPR003663">
    <property type="entry name" value="Sugar/inositol_transpt"/>
</dbReference>
<dbReference type="InterPro" id="IPR005828">
    <property type="entry name" value="MFS_sugar_transport-like"/>
</dbReference>
<evidence type="ECO:0000256" key="3">
    <source>
        <dbReference type="ARBA" id="ARBA00022448"/>
    </source>
</evidence>
<feature type="transmembrane region" description="Helical" evidence="9">
    <location>
        <begin position="339"/>
        <end position="357"/>
    </location>
</feature>
<accession>A0AA38H401</accession>
<keyword evidence="12" id="KW-1185">Reference proteome</keyword>
<dbReference type="InterPro" id="IPR036259">
    <property type="entry name" value="MFS_trans_sf"/>
</dbReference>
<proteinExistence type="inferred from homology"/>
<protein>
    <submittedName>
        <fullName evidence="11">General substrate transporter</fullName>
    </submittedName>
</protein>
<dbReference type="GeneID" id="77729724"/>
<comment type="subcellular location">
    <subcellularLocation>
        <location evidence="1">Membrane</location>
        <topology evidence="1">Multi-pass membrane protein</topology>
    </subcellularLocation>
</comment>
<feature type="transmembrane region" description="Helical" evidence="9">
    <location>
        <begin position="66"/>
        <end position="83"/>
    </location>
</feature>
<sequence length="523" mass="57795">MGWKEDWKGVTPMLLFAVLAFAWGDILFGIDTAAFSALQVLPAWLQSFGDFNAVTGVYSSPTSRTSLMNALVFIGSFIGCALFEPICDRFGYKKTILLAGVIQAVAVIVEMTAKDWITFTIGRIIAYIGVGLVENATPGYCSEVSPAPIRGFMSGSMTVLVTLGNTIGVAMTLPFVNETRPLGWLIPVSIQFLPALGIILMVPFCPESPRWLVGKGRSEEALISLNKLRSKEDIDSGLTAVEIEEIVYAVEQSKESEKGRWIDLFNRTYRYRTFIVVSLFFFYETTGGQFVNVYGPTFYRQLGLGTKVFVYSTIGQAVGVVTSIIGILVIDKIGRRPPVITGAVLLFVCNILIGSLGPKTPNISQTEQGVVIASIILLLSGLKLSFQSCGFLLTSEIGGNRMRKKFMGFGTAADVIFRFVFILIVPYFLNDPLYMGARFAFVMAVLAAISVVFVVLCVPETKGKQLEEMNELFAMNIWPWEWQKTETEVRRQWLADVESRANGTYVGRQKEKDEGDVEHMEVV</sequence>
<dbReference type="PANTHER" id="PTHR48022:SF2">
    <property type="entry name" value="PLASTIDIC GLUCOSE TRANSPORTER 4"/>
    <property type="match status" value="1"/>
</dbReference>
<dbReference type="InterPro" id="IPR005829">
    <property type="entry name" value="Sugar_transporter_CS"/>
</dbReference>
<dbReference type="PROSITE" id="PS00216">
    <property type="entry name" value="SUGAR_TRANSPORT_1"/>
    <property type="match status" value="1"/>
</dbReference>
<dbReference type="SUPFAM" id="SSF103473">
    <property type="entry name" value="MFS general substrate transporter"/>
    <property type="match status" value="1"/>
</dbReference>
<evidence type="ECO:0000313" key="11">
    <source>
        <dbReference type="EMBL" id="KAI9633305.1"/>
    </source>
</evidence>
<dbReference type="AlphaFoldDB" id="A0AA38H401"/>
<organism evidence="11 12">
    <name type="scientific">Dioszegia hungarica</name>
    <dbReference type="NCBI Taxonomy" id="4972"/>
    <lineage>
        <taxon>Eukaryota</taxon>
        <taxon>Fungi</taxon>
        <taxon>Dikarya</taxon>
        <taxon>Basidiomycota</taxon>
        <taxon>Agaricomycotina</taxon>
        <taxon>Tremellomycetes</taxon>
        <taxon>Tremellales</taxon>
        <taxon>Bulleribasidiaceae</taxon>
        <taxon>Dioszegia</taxon>
    </lineage>
</organism>
<evidence type="ECO:0000256" key="7">
    <source>
        <dbReference type="ARBA" id="ARBA00049119"/>
    </source>
</evidence>
<dbReference type="GO" id="GO:0005351">
    <property type="term" value="F:carbohydrate:proton symporter activity"/>
    <property type="evidence" value="ECO:0007669"/>
    <property type="project" value="TreeGrafter"/>
</dbReference>
<evidence type="ECO:0000256" key="1">
    <source>
        <dbReference type="ARBA" id="ARBA00004141"/>
    </source>
</evidence>
<comment type="caution">
    <text evidence="11">The sequence shown here is derived from an EMBL/GenBank/DDBJ whole genome shotgun (WGS) entry which is preliminary data.</text>
</comment>
<feature type="transmembrane region" description="Helical" evidence="9">
    <location>
        <begin position="95"/>
        <end position="113"/>
    </location>
</feature>
<reference evidence="11" key="1">
    <citation type="journal article" date="2022" name="G3 (Bethesda)">
        <title>High quality genome of the basidiomycete yeast Dioszegia hungarica PDD-24b-2 isolated from cloud water.</title>
        <authorList>
            <person name="Jarrige D."/>
            <person name="Haridas S."/>
            <person name="Bleykasten-Grosshans C."/>
            <person name="Joly M."/>
            <person name="Nadalig T."/>
            <person name="Sancelme M."/>
            <person name="Vuilleumier S."/>
            <person name="Grigoriev I.V."/>
            <person name="Amato P."/>
            <person name="Bringel F."/>
        </authorList>
    </citation>
    <scope>NUCLEOTIDE SEQUENCE</scope>
    <source>
        <strain evidence="11">PDD-24b-2</strain>
    </source>
</reference>
<evidence type="ECO:0000256" key="2">
    <source>
        <dbReference type="ARBA" id="ARBA00010992"/>
    </source>
</evidence>
<keyword evidence="5 9" id="KW-1133">Transmembrane helix</keyword>
<gene>
    <name evidence="11" type="ORF">MKK02DRAFT_39284</name>
</gene>
<keyword evidence="3 8" id="KW-0813">Transport</keyword>
<evidence type="ECO:0000256" key="4">
    <source>
        <dbReference type="ARBA" id="ARBA00022692"/>
    </source>
</evidence>
<evidence type="ECO:0000256" key="9">
    <source>
        <dbReference type="SAM" id="Phobius"/>
    </source>
</evidence>
<feature type="transmembrane region" description="Helical" evidence="9">
    <location>
        <begin position="308"/>
        <end position="330"/>
    </location>
</feature>
<evidence type="ECO:0000256" key="8">
    <source>
        <dbReference type="RuleBase" id="RU003346"/>
    </source>
</evidence>
<feature type="transmembrane region" description="Helical" evidence="9">
    <location>
        <begin position="406"/>
        <end position="429"/>
    </location>
</feature>
<dbReference type="Pfam" id="PF00083">
    <property type="entry name" value="Sugar_tr"/>
    <property type="match status" value="1"/>
</dbReference>
<evidence type="ECO:0000256" key="5">
    <source>
        <dbReference type="ARBA" id="ARBA00022989"/>
    </source>
</evidence>
<comment type="catalytic activity">
    <reaction evidence="7">
        <text>myo-inositol(out) + H(+)(out) = myo-inositol(in) + H(+)(in)</text>
        <dbReference type="Rhea" id="RHEA:60364"/>
        <dbReference type="ChEBI" id="CHEBI:15378"/>
        <dbReference type="ChEBI" id="CHEBI:17268"/>
    </reaction>
</comment>
<evidence type="ECO:0000313" key="12">
    <source>
        <dbReference type="Proteomes" id="UP001164286"/>
    </source>
</evidence>
<dbReference type="RefSeq" id="XP_052943082.1">
    <property type="nucleotide sequence ID" value="XM_053090519.1"/>
</dbReference>
<dbReference type="PANTHER" id="PTHR48022">
    <property type="entry name" value="PLASTIDIC GLUCOSE TRANSPORTER 4"/>
    <property type="match status" value="1"/>
</dbReference>
<feature type="domain" description="Major facilitator superfamily (MFS) profile" evidence="10">
    <location>
        <begin position="17"/>
        <end position="462"/>
    </location>
</feature>
<dbReference type="InterPro" id="IPR020846">
    <property type="entry name" value="MFS_dom"/>
</dbReference>
<evidence type="ECO:0000256" key="6">
    <source>
        <dbReference type="ARBA" id="ARBA00023136"/>
    </source>
</evidence>
<feature type="transmembrane region" description="Helical" evidence="9">
    <location>
        <begin position="119"/>
        <end position="136"/>
    </location>
</feature>
<keyword evidence="6 9" id="KW-0472">Membrane</keyword>
<feature type="transmembrane region" description="Helical" evidence="9">
    <location>
        <begin position="369"/>
        <end position="394"/>
    </location>
</feature>
<feature type="transmembrane region" description="Helical" evidence="9">
    <location>
        <begin position="435"/>
        <end position="458"/>
    </location>
</feature>
<name>A0AA38H401_9TREE</name>
<dbReference type="EMBL" id="JAKWFO010000011">
    <property type="protein sequence ID" value="KAI9633305.1"/>
    <property type="molecule type" value="Genomic_DNA"/>
</dbReference>
<dbReference type="InterPro" id="IPR050360">
    <property type="entry name" value="MFS_Sugar_Transporters"/>
</dbReference>
<dbReference type="PROSITE" id="PS50850">
    <property type="entry name" value="MFS"/>
    <property type="match status" value="1"/>
</dbReference>
<dbReference type="Gene3D" id="1.20.1250.20">
    <property type="entry name" value="MFS general substrate transporter like domains"/>
    <property type="match status" value="1"/>
</dbReference>
<keyword evidence="4 9" id="KW-0812">Transmembrane</keyword>
<dbReference type="GO" id="GO:0016020">
    <property type="term" value="C:membrane"/>
    <property type="evidence" value="ECO:0007669"/>
    <property type="project" value="UniProtKB-SubCell"/>
</dbReference>
<feature type="transmembrane region" description="Helical" evidence="9">
    <location>
        <begin position="182"/>
        <end position="205"/>
    </location>
</feature>
<evidence type="ECO:0000259" key="10">
    <source>
        <dbReference type="PROSITE" id="PS50850"/>
    </source>
</evidence>
<comment type="similarity">
    <text evidence="2 8">Belongs to the major facilitator superfamily. Sugar transporter (TC 2.A.1.1) family.</text>
</comment>